<keyword evidence="3 10" id="KW-0328">Glycosyltransferase</keyword>
<keyword evidence="1 10" id="KW-1003">Cell membrane</keyword>
<feature type="domain" description="Glycosyltransferase family 28 N-terminal" evidence="11">
    <location>
        <begin position="3"/>
        <end position="150"/>
    </location>
</feature>
<dbReference type="EC" id="2.4.1.227" evidence="10"/>
<evidence type="ECO:0000256" key="4">
    <source>
        <dbReference type="ARBA" id="ARBA00022679"/>
    </source>
</evidence>
<keyword evidence="9 10" id="KW-0961">Cell wall biogenesis/degradation</keyword>
<comment type="similarity">
    <text evidence="10">Belongs to the glycosyltransferase 28 family. MurG subfamily.</text>
</comment>
<comment type="function">
    <text evidence="10">Cell wall formation. Catalyzes the transfer of a GlcNAc subunit on undecaprenyl-pyrophosphoryl-MurNAc-pentapeptide (lipid intermediate I) to form undecaprenyl-pyrophosphoryl-MurNAc-(pentapeptide)GlcNAc (lipid intermediate II).</text>
</comment>
<keyword evidence="6 10" id="KW-0573">Peptidoglycan synthesis</keyword>
<feature type="binding site" evidence="10">
    <location>
        <position position="307"/>
    </location>
    <ligand>
        <name>UDP-N-acetyl-alpha-D-glucosamine</name>
        <dbReference type="ChEBI" id="CHEBI:57705"/>
    </ligand>
</feature>
<dbReference type="GO" id="GO:0050511">
    <property type="term" value="F:undecaprenyldiphospho-muramoylpentapeptide beta-N-acetylglucosaminyltransferase activity"/>
    <property type="evidence" value="ECO:0007669"/>
    <property type="project" value="UniProtKB-UniRule"/>
</dbReference>
<dbReference type="GO" id="GO:0009252">
    <property type="term" value="P:peptidoglycan biosynthetic process"/>
    <property type="evidence" value="ECO:0007669"/>
    <property type="project" value="UniProtKB-UniRule"/>
</dbReference>
<keyword evidence="4 10" id="KW-0808">Transferase</keyword>
<evidence type="ECO:0000256" key="2">
    <source>
        <dbReference type="ARBA" id="ARBA00022618"/>
    </source>
</evidence>
<dbReference type="Proteomes" id="UP000230431">
    <property type="component" value="Unassembled WGS sequence"/>
</dbReference>
<sequence>MKILFTGGGTGGHFYPIIAIAQAIKKEAAEKKVIEPRLYFMSDQPYNERVLFEQNIKFIPVLAGKLRRDQSVSSRFLNFFDWFKTAWGSLQALVKVFVLYPDVVVGKGGYASFPPLLAARLLRLPVVIHESDSRPGRVNHWAGRFAARIAVSYPEALKYFPTERTALTGNPLREDILIATPTGAHAYLQLSRDLPIIFVIGGSQGANKINQLIVDILPQLLERYQLIHQTGKNNFAELKQRVNFVLKDNPLANRYKIFDYLDSTALRMTAGVTTLVITRAGSALFELANWGLPAIVIPIPEEVSHDQRTNAFTYARSGAAVVIEEKNLTASILKSEIDRIITDDKLRDEMIAGAKNFARPKAAATIAKEILKIALSHEE</sequence>
<comment type="pathway">
    <text evidence="10">Cell wall biogenesis; peptidoglycan biosynthesis.</text>
</comment>
<gene>
    <name evidence="10" type="primary">murG</name>
    <name evidence="13" type="ORF">COV08_02985</name>
</gene>
<accession>A0A2H0RHD3</accession>
<dbReference type="GO" id="GO:0051991">
    <property type="term" value="F:UDP-N-acetyl-D-glucosamine:N-acetylmuramoyl-L-alanyl-D-glutamyl-meso-2,6-diaminopimelyl-D-alanyl-D-alanine-diphosphoundecaprenol 4-beta-N-acetylglucosaminlytransferase activity"/>
    <property type="evidence" value="ECO:0007669"/>
    <property type="project" value="RHEA"/>
</dbReference>
<evidence type="ECO:0000256" key="10">
    <source>
        <dbReference type="HAMAP-Rule" id="MF_00033"/>
    </source>
</evidence>
<keyword evidence="5 10" id="KW-0133">Cell shape</keyword>
<keyword evidence="7 10" id="KW-0472">Membrane</keyword>
<keyword evidence="8 10" id="KW-0131">Cell cycle</keyword>
<comment type="subcellular location">
    <subcellularLocation>
        <location evidence="10">Cell membrane</location>
        <topology evidence="10">Peripheral membrane protein</topology>
        <orientation evidence="10">Cytoplasmic side</orientation>
    </subcellularLocation>
</comment>
<dbReference type="PANTHER" id="PTHR21015:SF22">
    <property type="entry name" value="GLYCOSYLTRANSFERASE"/>
    <property type="match status" value="1"/>
</dbReference>
<evidence type="ECO:0000259" key="12">
    <source>
        <dbReference type="Pfam" id="PF04101"/>
    </source>
</evidence>
<feature type="domain" description="Glycosyl transferase family 28 C-terminal" evidence="12">
    <location>
        <begin position="196"/>
        <end position="363"/>
    </location>
</feature>
<dbReference type="InterPro" id="IPR006009">
    <property type="entry name" value="GlcNAc_MurG"/>
</dbReference>
<dbReference type="GO" id="GO:0071555">
    <property type="term" value="P:cell wall organization"/>
    <property type="evidence" value="ECO:0007669"/>
    <property type="project" value="UniProtKB-KW"/>
</dbReference>
<dbReference type="InterPro" id="IPR004276">
    <property type="entry name" value="GlycoTrans_28_N"/>
</dbReference>
<dbReference type="AlphaFoldDB" id="A0A2H0RHD3"/>
<dbReference type="Gene3D" id="3.40.50.2000">
    <property type="entry name" value="Glycogen Phosphorylase B"/>
    <property type="match status" value="2"/>
</dbReference>
<comment type="caution">
    <text evidence="13">The sequence shown here is derived from an EMBL/GenBank/DDBJ whole genome shotgun (WGS) entry which is preliminary data.</text>
</comment>
<evidence type="ECO:0000256" key="1">
    <source>
        <dbReference type="ARBA" id="ARBA00022475"/>
    </source>
</evidence>
<dbReference type="Pfam" id="PF04101">
    <property type="entry name" value="Glyco_tran_28_C"/>
    <property type="match status" value="1"/>
</dbReference>
<evidence type="ECO:0000256" key="8">
    <source>
        <dbReference type="ARBA" id="ARBA00023306"/>
    </source>
</evidence>
<feature type="binding site" evidence="10">
    <location>
        <begin position="10"/>
        <end position="12"/>
    </location>
    <ligand>
        <name>UDP-N-acetyl-alpha-D-glucosamine</name>
        <dbReference type="ChEBI" id="CHEBI:57705"/>
    </ligand>
</feature>
<evidence type="ECO:0000313" key="13">
    <source>
        <dbReference type="EMBL" id="PIR45836.1"/>
    </source>
</evidence>
<proteinExistence type="inferred from homology"/>
<organism evidence="13 14">
    <name type="scientific">Candidatus Vogelbacteria bacterium CG10_big_fil_rev_8_21_14_0_10_49_38</name>
    <dbReference type="NCBI Taxonomy" id="1975043"/>
    <lineage>
        <taxon>Bacteria</taxon>
        <taxon>Candidatus Vogeliibacteriota</taxon>
    </lineage>
</organism>
<dbReference type="InterPro" id="IPR007235">
    <property type="entry name" value="Glyco_trans_28_C"/>
</dbReference>
<evidence type="ECO:0000256" key="9">
    <source>
        <dbReference type="ARBA" id="ARBA00023316"/>
    </source>
</evidence>
<feature type="binding site" evidence="10">
    <location>
        <position position="173"/>
    </location>
    <ligand>
        <name>UDP-N-acetyl-alpha-D-glucosamine</name>
        <dbReference type="ChEBI" id="CHEBI:57705"/>
    </ligand>
</feature>
<comment type="catalytic activity">
    <reaction evidence="10">
        <text>di-trans,octa-cis-undecaprenyl diphospho-N-acetyl-alpha-D-muramoyl-L-alanyl-D-glutamyl-meso-2,6-diaminopimeloyl-D-alanyl-D-alanine + UDP-N-acetyl-alpha-D-glucosamine = di-trans,octa-cis-undecaprenyl diphospho-[N-acetyl-alpha-D-glucosaminyl-(1-&gt;4)]-N-acetyl-alpha-D-muramoyl-L-alanyl-D-glutamyl-meso-2,6-diaminopimeloyl-D-alanyl-D-alanine + UDP + H(+)</text>
        <dbReference type="Rhea" id="RHEA:31227"/>
        <dbReference type="ChEBI" id="CHEBI:15378"/>
        <dbReference type="ChEBI" id="CHEBI:57705"/>
        <dbReference type="ChEBI" id="CHEBI:58223"/>
        <dbReference type="ChEBI" id="CHEBI:61387"/>
        <dbReference type="ChEBI" id="CHEBI:61388"/>
        <dbReference type="EC" id="2.4.1.227"/>
    </reaction>
</comment>
<dbReference type="GO" id="GO:0005886">
    <property type="term" value="C:plasma membrane"/>
    <property type="evidence" value="ECO:0007669"/>
    <property type="project" value="UniProtKB-SubCell"/>
</dbReference>
<name>A0A2H0RHD3_9BACT</name>
<dbReference type="SUPFAM" id="SSF53756">
    <property type="entry name" value="UDP-Glycosyltransferase/glycogen phosphorylase"/>
    <property type="match status" value="1"/>
</dbReference>
<reference evidence="13 14" key="1">
    <citation type="submission" date="2017-09" db="EMBL/GenBank/DDBJ databases">
        <title>Depth-based differentiation of microbial function through sediment-hosted aquifers and enrichment of novel symbionts in the deep terrestrial subsurface.</title>
        <authorList>
            <person name="Probst A.J."/>
            <person name="Ladd B."/>
            <person name="Jarett J.K."/>
            <person name="Geller-Mcgrath D.E."/>
            <person name="Sieber C.M."/>
            <person name="Emerson J.B."/>
            <person name="Anantharaman K."/>
            <person name="Thomas B.C."/>
            <person name="Malmstrom R."/>
            <person name="Stieglmeier M."/>
            <person name="Klingl A."/>
            <person name="Woyke T."/>
            <person name="Ryan C.M."/>
            <person name="Banfield J.F."/>
        </authorList>
    </citation>
    <scope>NUCLEOTIDE SEQUENCE [LARGE SCALE GENOMIC DNA]</scope>
    <source>
        <strain evidence="13">CG10_big_fil_rev_8_21_14_0_10_49_38</strain>
    </source>
</reference>
<keyword evidence="2 10" id="KW-0132">Cell division</keyword>
<dbReference type="EMBL" id="PCYK01000025">
    <property type="protein sequence ID" value="PIR45836.1"/>
    <property type="molecule type" value="Genomic_DNA"/>
</dbReference>
<evidence type="ECO:0000259" key="11">
    <source>
        <dbReference type="Pfam" id="PF03033"/>
    </source>
</evidence>
<dbReference type="HAMAP" id="MF_00033">
    <property type="entry name" value="MurG"/>
    <property type="match status" value="1"/>
</dbReference>
<evidence type="ECO:0000256" key="3">
    <source>
        <dbReference type="ARBA" id="ARBA00022676"/>
    </source>
</evidence>
<protein>
    <recommendedName>
        <fullName evidence="10">UDP-N-acetylglucosamine--N-acetylmuramyl-(pentapeptide) pyrophosphoryl-undecaprenol N-acetylglucosamine transferase</fullName>
        <ecNumber evidence="10">2.4.1.227</ecNumber>
    </recommendedName>
    <alternativeName>
        <fullName evidence="10">Undecaprenyl-PP-MurNAc-pentapeptide-UDPGlcNAc GlcNAc transferase</fullName>
    </alternativeName>
</protein>
<evidence type="ECO:0000256" key="6">
    <source>
        <dbReference type="ARBA" id="ARBA00022984"/>
    </source>
</evidence>
<dbReference type="GO" id="GO:0051301">
    <property type="term" value="P:cell division"/>
    <property type="evidence" value="ECO:0007669"/>
    <property type="project" value="UniProtKB-KW"/>
</dbReference>
<dbReference type="PANTHER" id="PTHR21015">
    <property type="entry name" value="UDP-N-ACETYLGLUCOSAMINE--N-ACETYLMURAMYL-(PENTAPEPTIDE) PYROPHOSPHORYL-UNDECAPRENOL N-ACETYLGLUCOSAMINE TRANSFERASE 1"/>
    <property type="match status" value="1"/>
</dbReference>
<dbReference type="GO" id="GO:0008360">
    <property type="term" value="P:regulation of cell shape"/>
    <property type="evidence" value="ECO:0007669"/>
    <property type="project" value="UniProtKB-KW"/>
</dbReference>
<dbReference type="Pfam" id="PF03033">
    <property type="entry name" value="Glyco_transf_28"/>
    <property type="match status" value="1"/>
</dbReference>
<evidence type="ECO:0000313" key="14">
    <source>
        <dbReference type="Proteomes" id="UP000230431"/>
    </source>
</evidence>
<comment type="caution">
    <text evidence="10">Lacks conserved residue(s) required for the propagation of feature annotation.</text>
</comment>
<dbReference type="GO" id="GO:0005975">
    <property type="term" value="P:carbohydrate metabolic process"/>
    <property type="evidence" value="ECO:0007669"/>
    <property type="project" value="InterPro"/>
</dbReference>
<dbReference type="CDD" id="cd03785">
    <property type="entry name" value="GT28_MurG"/>
    <property type="match status" value="1"/>
</dbReference>
<evidence type="ECO:0000256" key="7">
    <source>
        <dbReference type="ARBA" id="ARBA00023136"/>
    </source>
</evidence>
<feature type="binding site" evidence="10">
    <location>
        <position position="203"/>
    </location>
    <ligand>
        <name>UDP-N-acetyl-alpha-D-glucosamine</name>
        <dbReference type="ChEBI" id="CHEBI:57705"/>
    </ligand>
</feature>
<evidence type="ECO:0000256" key="5">
    <source>
        <dbReference type="ARBA" id="ARBA00022960"/>
    </source>
</evidence>
<dbReference type="UniPathway" id="UPA00219"/>